<dbReference type="Proteomes" id="UP000053424">
    <property type="component" value="Unassembled WGS sequence"/>
</dbReference>
<gene>
    <name evidence="1" type="ORF">M413DRAFT_45502</name>
</gene>
<reference evidence="2" key="2">
    <citation type="submission" date="2015-01" db="EMBL/GenBank/DDBJ databases">
        <title>Evolutionary Origins and Diversification of the Mycorrhizal Mutualists.</title>
        <authorList>
            <consortium name="DOE Joint Genome Institute"/>
            <consortium name="Mycorrhizal Genomics Consortium"/>
            <person name="Kohler A."/>
            <person name="Kuo A."/>
            <person name="Nagy L.G."/>
            <person name="Floudas D."/>
            <person name="Copeland A."/>
            <person name="Barry K.W."/>
            <person name="Cichocki N."/>
            <person name="Veneault-Fourrey C."/>
            <person name="LaButti K."/>
            <person name="Lindquist E.A."/>
            <person name="Lipzen A."/>
            <person name="Lundell T."/>
            <person name="Morin E."/>
            <person name="Murat C."/>
            <person name="Riley R."/>
            <person name="Ohm R."/>
            <person name="Sun H."/>
            <person name="Tunlid A."/>
            <person name="Henrissat B."/>
            <person name="Grigoriev I.V."/>
            <person name="Hibbett D.S."/>
            <person name="Martin F."/>
        </authorList>
    </citation>
    <scope>NUCLEOTIDE SEQUENCE [LARGE SCALE GENOMIC DNA]</scope>
    <source>
        <strain evidence="2">h7</strain>
    </source>
</reference>
<reference evidence="1 2" key="1">
    <citation type="submission" date="2014-04" db="EMBL/GenBank/DDBJ databases">
        <authorList>
            <consortium name="DOE Joint Genome Institute"/>
            <person name="Kuo A."/>
            <person name="Gay G."/>
            <person name="Dore J."/>
            <person name="Kohler A."/>
            <person name="Nagy L.G."/>
            <person name="Floudas D."/>
            <person name="Copeland A."/>
            <person name="Barry K.W."/>
            <person name="Cichocki N."/>
            <person name="Veneault-Fourrey C."/>
            <person name="LaButti K."/>
            <person name="Lindquist E.A."/>
            <person name="Lipzen A."/>
            <person name="Lundell T."/>
            <person name="Morin E."/>
            <person name="Murat C."/>
            <person name="Sun H."/>
            <person name="Tunlid A."/>
            <person name="Henrissat B."/>
            <person name="Grigoriev I.V."/>
            <person name="Hibbett D.S."/>
            <person name="Martin F."/>
            <person name="Nordberg H.P."/>
            <person name="Cantor M.N."/>
            <person name="Hua S.X."/>
        </authorList>
    </citation>
    <scope>NUCLEOTIDE SEQUENCE [LARGE SCALE GENOMIC DNA]</scope>
    <source>
        <strain evidence="2">h7</strain>
    </source>
</reference>
<dbReference type="OrthoDB" id="3017409at2759"/>
<name>A0A0C3C5K2_HEBCY</name>
<evidence type="ECO:0000313" key="2">
    <source>
        <dbReference type="Proteomes" id="UP000053424"/>
    </source>
</evidence>
<protein>
    <submittedName>
        <fullName evidence="1">Uncharacterized protein</fullName>
    </submittedName>
</protein>
<proteinExistence type="predicted"/>
<evidence type="ECO:0000313" key="1">
    <source>
        <dbReference type="EMBL" id="KIM39544.1"/>
    </source>
</evidence>
<keyword evidence="2" id="KW-1185">Reference proteome</keyword>
<dbReference type="HOGENOM" id="CLU_184662_0_0_1"/>
<accession>A0A0C3C5K2</accession>
<dbReference type="EMBL" id="KN831785">
    <property type="protein sequence ID" value="KIM39544.1"/>
    <property type="molecule type" value="Genomic_DNA"/>
</dbReference>
<organism evidence="1 2">
    <name type="scientific">Hebeloma cylindrosporum</name>
    <dbReference type="NCBI Taxonomy" id="76867"/>
    <lineage>
        <taxon>Eukaryota</taxon>
        <taxon>Fungi</taxon>
        <taxon>Dikarya</taxon>
        <taxon>Basidiomycota</taxon>
        <taxon>Agaricomycotina</taxon>
        <taxon>Agaricomycetes</taxon>
        <taxon>Agaricomycetidae</taxon>
        <taxon>Agaricales</taxon>
        <taxon>Agaricineae</taxon>
        <taxon>Hymenogastraceae</taxon>
        <taxon>Hebeloma</taxon>
    </lineage>
</organism>
<dbReference type="AlphaFoldDB" id="A0A0C3C5K2"/>
<feature type="non-terminal residue" evidence="1">
    <location>
        <position position="67"/>
    </location>
</feature>
<sequence>MDPPLSPPVRLQAISATPITQKAIQKQIEAFLEDFQSRSTSAQGSNTAVTVQLQKLAKALKPDRKKK</sequence>